<name>A0A183DX01_9BILA</name>
<protein>
    <submittedName>
        <fullName evidence="1 3">Uncharacterized protein</fullName>
    </submittedName>
</protein>
<keyword evidence="2" id="KW-1185">Reference proteome</keyword>
<gene>
    <name evidence="1" type="ORF">GPUH_LOCUS13240</name>
</gene>
<accession>A0A183DX01</accession>
<evidence type="ECO:0000313" key="1">
    <source>
        <dbReference type="EMBL" id="VDN21906.1"/>
    </source>
</evidence>
<dbReference type="EMBL" id="UYRT01080036">
    <property type="protein sequence ID" value="VDN21906.1"/>
    <property type="molecule type" value="Genomic_DNA"/>
</dbReference>
<sequence length="109" mass="12430">MLYMVKHRIPRQNPPPTYPAASAKTRNRTRITGFIQQIPCKTEQHLAARIVENGFEREGPGRGDWPGLQVQFIEGWHQYHPPHVMLPDISGYNTAADLSQRSEIKIIAT</sequence>
<organism evidence="3">
    <name type="scientific">Gongylonema pulchrum</name>
    <dbReference type="NCBI Taxonomy" id="637853"/>
    <lineage>
        <taxon>Eukaryota</taxon>
        <taxon>Metazoa</taxon>
        <taxon>Ecdysozoa</taxon>
        <taxon>Nematoda</taxon>
        <taxon>Chromadorea</taxon>
        <taxon>Rhabditida</taxon>
        <taxon>Spirurina</taxon>
        <taxon>Spiruromorpha</taxon>
        <taxon>Spiruroidea</taxon>
        <taxon>Gongylonematidae</taxon>
        <taxon>Gongylonema</taxon>
    </lineage>
</organism>
<evidence type="ECO:0000313" key="2">
    <source>
        <dbReference type="Proteomes" id="UP000271098"/>
    </source>
</evidence>
<proteinExistence type="predicted"/>
<reference evidence="3" key="1">
    <citation type="submission" date="2016-06" db="UniProtKB">
        <authorList>
            <consortium name="WormBaseParasite"/>
        </authorList>
    </citation>
    <scope>IDENTIFICATION</scope>
</reference>
<dbReference type="AlphaFoldDB" id="A0A183DX01"/>
<dbReference type="WBParaSite" id="GPUH_0001325701-mRNA-1">
    <property type="protein sequence ID" value="GPUH_0001325701-mRNA-1"/>
    <property type="gene ID" value="GPUH_0001325701"/>
</dbReference>
<evidence type="ECO:0000313" key="3">
    <source>
        <dbReference type="WBParaSite" id="GPUH_0001325701-mRNA-1"/>
    </source>
</evidence>
<reference evidence="1 2" key="2">
    <citation type="submission" date="2018-11" db="EMBL/GenBank/DDBJ databases">
        <authorList>
            <consortium name="Pathogen Informatics"/>
        </authorList>
    </citation>
    <scope>NUCLEOTIDE SEQUENCE [LARGE SCALE GENOMIC DNA]</scope>
</reference>
<dbReference type="Proteomes" id="UP000271098">
    <property type="component" value="Unassembled WGS sequence"/>
</dbReference>